<dbReference type="NCBIfam" id="TIGR01643">
    <property type="entry name" value="YD_repeat_2x"/>
    <property type="match status" value="7"/>
</dbReference>
<feature type="compositionally biased region" description="Low complexity" evidence="2">
    <location>
        <begin position="1612"/>
        <end position="1646"/>
    </location>
</feature>
<dbReference type="Pfam" id="PF20148">
    <property type="entry name" value="DUF6531"/>
    <property type="match status" value="1"/>
</dbReference>
<feature type="region of interest" description="Disordered" evidence="2">
    <location>
        <begin position="1189"/>
        <end position="1233"/>
    </location>
</feature>
<gene>
    <name evidence="5" type="ORF">GCM10009751_14410</name>
</gene>
<dbReference type="EMBL" id="BAAANL010000002">
    <property type="protein sequence ID" value="GAA1858059.1"/>
    <property type="molecule type" value="Genomic_DNA"/>
</dbReference>
<evidence type="ECO:0000259" key="3">
    <source>
        <dbReference type="Pfam" id="PF20148"/>
    </source>
</evidence>
<comment type="caution">
    <text evidence="5">The sequence shown here is derived from an EMBL/GenBank/DDBJ whole genome shotgun (WGS) entry which is preliminary data.</text>
</comment>
<feature type="region of interest" description="Disordered" evidence="2">
    <location>
        <begin position="113"/>
        <end position="140"/>
    </location>
</feature>
<protein>
    <recommendedName>
        <fullName evidence="7">RHS repeat-associated core domain-containing protein</fullName>
    </recommendedName>
</protein>
<dbReference type="InterPro" id="IPR036844">
    <property type="entry name" value="Hint_dom_sf"/>
</dbReference>
<dbReference type="InterPro" id="IPR045351">
    <property type="entry name" value="DUF6531"/>
</dbReference>
<name>A0ABN2N8V3_9MICO</name>
<dbReference type="Pfam" id="PF05593">
    <property type="entry name" value="RHS_repeat"/>
    <property type="match status" value="5"/>
</dbReference>
<dbReference type="Pfam" id="PF07591">
    <property type="entry name" value="PT-HINT"/>
    <property type="match status" value="1"/>
</dbReference>
<proteinExistence type="predicted"/>
<sequence>MTAARSHHFVLHRSMFERLGNRWIGVATAIGFAATLLVATVPPAPADAVPPVPKVAAGQGPVERPMPAGVRSAEAVDEEARPPVVPEGVRAGGEPVAVPDAEWRTLTRLSTRAAEAGDPADPAAPAGIAPTTGPAPAAADDAAVPGSFTNLDLRPGFLLGDTSVVLYFDADDVNPDWTAAVVRLYERDSQEVQASTRLTREDLESPRACGVHDFCRSFGRDTGWDLTSGERYFVTVAAVVPGGDEIVSDPSAPSAPRRTILPPEIPEDQAAGCGCENALSPTAVAQAKRGVGVNTGTGSFVRVERDLQMASFGIPFASVRTYSSANNRPGPLGVGWAWTYDMSVTRTDDGVIVRAEDGAEALYTPDGDGYRRPPGVRSELRRAGDGWDLVTPQQVRYRFAASGRLTAILGPRDDGVRLSYDEDRVTVTDASGHEANVFLEDGLIRTIALPDHRRVQFWYENDLLTTARDARGELWRYGYDDAGRLATVTDPDKRVTLRNTYGDDDRVVSQRDGAGAEMTFDWYPARQEARTVDADGVQVWDGYRGNVLIYSQRGTGDADNHRYNGRLDRNLVVNGNQYQHTVRYDGKGNPTRAVAPQGFDERTKYDDRNNPVEYTDANGNVWKNTYNEFNELVRSVDAEGHQITHAYDDRGLLTSSTDQRGKITRYEYYPEGDENAGLLHAAVTPEGRRTEVGYDRTGRQVWATDPRGVADPHERRDYTTWTRYDDQDRVVEVQEPGKHHPWRTLFDDVGRLAKEITPEGATTSYAYHDNGMVERVAQGPRVVSYKYTTAGRRAAERVHMTHTDDLVTSYTYDAKGLVKTVTSPRGNVPGANRADFTTTYFYDANDNLVRLRMPYPGSPGYVDRDIRSDALDRTTATVNELNRQSTFERDNLGQVASTTDTRGRTTTMRYDKTGLQTRRTDPAGKTTRTEYDAAGNKIKEISPTGGITTWRYTDDGLLASVTEPRGNVAGADPGRFTTRYEYDLAGNLTAEIDPLGNTTRYEYDATNRVVATSDAKGNTTHVNYREDDQVSHVRAPDAPDLPAWSKAFATVLEYDRDGLMTGMRDPEGGRTHMDYDEAGRPTTSTDPLGRTTHVTYDAESNVTASLTVAPHERLDEAERAARTITSTYDLRNRLTAQQVGAQGPRYTFGYDAKDRTVSYGDPLGVRNVTYDAEDQITKVVRDEATGPDETFTYGYDQRGNITRRTYPDGTQIRSTYDADSRPISTTASGGSAGATPATWRYAYDVAGRRTATTLPSPTGLVEEREYDDAGRLTRIGTEWTGGAPPDGVQDPVSDFRLTLDAVGNPERVLTTRGGVTESVAYAYDEANRVTDACYGAKECGWRSEDAGRIAYDYDLLGNRTSQKRTGEAGHDFTRYSYDRASQLVKEITIGEGPDEDREEGEGADADGRGAGDEKDAPDTKDTAEAKDSADAQGVAGRTASSGIDVTTYEYDVLGNQIRAGDDRLTYNLDNTLRSATVDGQTTTYQYDAGRMRLTAQAGFGQDATTRRFSWDTNGTIENLAVDTLTGANGQVLGRQAFAYGPTDEPLALLDQATGAHTYTHDWLGSVVNMLSPGGQVEEGYDYDPFGQPREGETLEGTAQEGAALAEGDDGGEPTASPSGTPGAAPSAGASPGVAPNADDAGAAAAPPVNPMRFTGAYQDSSTGEGNYFMRARNYDPGTGRFSSVDPLGAQPPGSSPYVYAANNPLVYTDPTGEMAMVNGGGGGAPGGTPTAPGQEQPPGPSAEDVAEAQQLQNKSVLDVVLEAGGQILMEVFGVNDVLNCLKGDIGACAMVIVGALPWGKIFKAPKIIEAVWNAGKAVIRFFEELKWAKQILAGAKKAADAAAAAKAAAAKAAREAAAKAAKAKEAAKAKAKQLAEAAKRQARQDVAKKKASTTGQADGAAKKDPSPGCQTNSFVAGTRVLMADGTTKPIEDVEPGDKVRTADEVTAARTGAQLVTAHIRGSGEKTLVTITVKDADGDEQKLVATDGHPFWDPAEDAWVDAIDLRSGSWLKTSAGTWVQVAAAEVERTRAVVHNLRVASEHTYFVGVADDSVLVHNCGKEISENDVRDLLLVSRAGYDTVSAGRGTARVTAAAAYVWNPRANAGQGARELRYAENVPGGPHAEDVLIGNMGADETLLGIASSGLICNNCGGIVTGIPGMQFTGVGKARKPSPRDVTMFRTAINTLFQVG</sequence>
<feature type="compositionally biased region" description="Low complexity" evidence="2">
    <location>
        <begin position="1224"/>
        <end position="1233"/>
    </location>
</feature>
<dbReference type="PROSITE" id="PS50818">
    <property type="entry name" value="INTEIN_C_TER"/>
    <property type="match status" value="1"/>
</dbReference>
<feature type="region of interest" description="Disordered" evidence="2">
    <location>
        <begin position="1872"/>
        <end position="1913"/>
    </location>
</feature>
<feature type="region of interest" description="Disordered" evidence="2">
    <location>
        <begin position="1388"/>
        <end position="1438"/>
    </location>
</feature>
<dbReference type="Gene3D" id="2.180.10.10">
    <property type="entry name" value="RHS repeat-associated core"/>
    <property type="match status" value="3"/>
</dbReference>
<feature type="region of interest" description="Disordered" evidence="2">
    <location>
        <begin position="1604"/>
        <end position="1647"/>
    </location>
</feature>
<evidence type="ECO:0000313" key="6">
    <source>
        <dbReference type="Proteomes" id="UP001501094"/>
    </source>
</evidence>
<dbReference type="PANTHER" id="PTHR32305:SF15">
    <property type="entry name" value="PROTEIN RHSA-RELATED"/>
    <property type="match status" value="1"/>
</dbReference>
<organism evidence="5 6">
    <name type="scientific">Myceligenerans crystallogenes</name>
    <dbReference type="NCBI Taxonomy" id="316335"/>
    <lineage>
        <taxon>Bacteria</taxon>
        <taxon>Bacillati</taxon>
        <taxon>Actinomycetota</taxon>
        <taxon>Actinomycetes</taxon>
        <taxon>Micrococcales</taxon>
        <taxon>Promicromonosporaceae</taxon>
        <taxon>Myceligenerans</taxon>
    </lineage>
</organism>
<feature type="region of interest" description="Disordered" evidence="2">
    <location>
        <begin position="73"/>
        <end position="94"/>
    </location>
</feature>
<feature type="domain" description="Teneurin-like YD-shell" evidence="4">
    <location>
        <begin position="557"/>
        <end position="844"/>
    </location>
</feature>
<dbReference type="InterPro" id="IPR006530">
    <property type="entry name" value="YD"/>
</dbReference>
<feature type="compositionally biased region" description="Acidic residues" evidence="2">
    <location>
        <begin position="1392"/>
        <end position="1404"/>
    </location>
</feature>
<dbReference type="SUPFAM" id="SSF51294">
    <property type="entry name" value="Hedgehog/intein (Hint) domain"/>
    <property type="match status" value="1"/>
</dbReference>
<evidence type="ECO:0000256" key="2">
    <source>
        <dbReference type="SAM" id="MobiDB-lite"/>
    </source>
</evidence>
<evidence type="ECO:0000259" key="4">
    <source>
        <dbReference type="Pfam" id="PF25023"/>
    </source>
</evidence>
<dbReference type="PANTHER" id="PTHR32305">
    <property type="match status" value="1"/>
</dbReference>
<feature type="compositionally biased region" description="Basic and acidic residues" evidence="2">
    <location>
        <begin position="1405"/>
        <end position="1429"/>
    </location>
</feature>
<evidence type="ECO:0000256" key="1">
    <source>
        <dbReference type="ARBA" id="ARBA00022737"/>
    </source>
</evidence>
<dbReference type="Gene3D" id="2.170.16.10">
    <property type="entry name" value="Hedgehog/Intein (Hint) domain"/>
    <property type="match status" value="1"/>
</dbReference>
<accession>A0ABN2N8V3</accession>
<dbReference type="InterPro" id="IPR050708">
    <property type="entry name" value="T6SS_VgrG/RHS"/>
</dbReference>
<dbReference type="Pfam" id="PF25023">
    <property type="entry name" value="TEN_YD-shell"/>
    <property type="match status" value="1"/>
</dbReference>
<feature type="compositionally biased region" description="Basic and acidic residues" evidence="2">
    <location>
        <begin position="1059"/>
        <end position="1079"/>
    </location>
</feature>
<feature type="domain" description="DUF6531" evidence="3">
    <location>
        <begin position="293"/>
        <end position="362"/>
    </location>
</feature>
<dbReference type="InterPro" id="IPR022385">
    <property type="entry name" value="Rhs_assc_core"/>
</dbReference>
<reference evidence="5 6" key="1">
    <citation type="journal article" date="2019" name="Int. J. Syst. Evol. Microbiol.">
        <title>The Global Catalogue of Microorganisms (GCM) 10K type strain sequencing project: providing services to taxonomists for standard genome sequencing and annotation.</title>
        <authorList>
            <consortium name="The Broad Institute Genomics Platform"/>
            <consortium name="The Broad Institute Genome Sequencing Center for Infectious Disease"/>
            <person name="Wu L."/>
            <person name="Ma J."/>
        </authorList>
    </citation>
    <scope>NUCLEOTIDE SEQUENCE [LARGE SCALE GENOMIC DNA]</scope>
    <source>
        <strain evidence="5 6">JCM 14326</strain>
    </source>
</reference>
<feature type="region of interest" description="Disordered" evidence="2">
    <location>
        <begin position="1718"/>
        <end position="1742"/>
    </location>
</feature>
<feature type="region of interest" description="Disordered" evidence="2">
    <location>
        <begin position="1059"/>
        <end position="1090"/>
    </location>
</feature>
<keyword evidence="1" id="KW-0677">Repeat</keyword>
<dbReference type="InterPro" id="IPR056823">
    <property type="entry name" value="TEN-like_YD-shell"/>
</dbReference>
<dbReference type="NCBIfam" id="TIGR03696">
    <property type="entry name" value="Rhs_assc_core"/>
    <property type="match status" value="1"/>
</dbReference>
<evidence type="ECO:0000313" key="5">
    <source>
        <dbReference type="EMBL" id="GAA1858059.1"/>
    </source>
</evidence>
<feature type="compositionally biased region" description="Polar residues" evidence="2">
    <location>
        <begin position="1081"/>
        <end position="1090"/>
    </location>
</feature>
<dbReference type="RefSeq" id="WP_344101060.1">
    <property type="nucleotide sequence ID" value="NZ_BAAANL010000002.1"/>
</dbReference>
<evidence type="ECO:0008006" key="7">
    <source>
        <dbReference type="Google" id="ProtNLM"/>
    </source>
</evidence>
<dbReference type="Proteomes" id="UP001501094">
    <property type="component" value="Unassembled WGS sequence"/>
</dbReference>
<keyword evidence="6" id="KW-1185">Reference proteome</keyword>
<feature type="compositionally biased region" description="Basic and acidic residues" evidence="2">
    <location>
        <begin position="1877"/>
        <end position="1888"/>
    </location>
</feature>
<dbReference type="InterPro" id="IPR031325">
    <property type="entry name" value="RHS_repeat"/>
</dbReference>
<dbReference type="CDD" id="cd00081">
    <property type="entry name" value="Hint"/>
    <property type="match status" value="1"/>
</dbReference>
<dbReference type="InterPro" id="IPR030934">
    <property type="entry name" value="Intein_C"/>
</dbReference>